<evidence type="ECO:0008006" key="3">
    <source>
        <dbReference type="Google" id="ProtNLM"/>
    </source>
</evidence>
<accession>A0ABQ7YS56</accession>
<reference evidence="1 2" key="1">
    <citation type="submission" date="2021-05" db="EMBL/GenBank/DDBJ databases">
        <title>Genome Assembly of Synthetic Allotetraploid Brassica napus Reveals Homoeologous Exchanges between Subgenomes.</title>
        <authorList>
            <person name="Davis J.T."/>
        </authorList>
    </citation>
    <scope>NUCLEOTIDE SEQUENCE [LARGE SCALE GENOMIC DNA]</scope>
    <source>
        <strain evidence="2">cv. Da-Ae</strain>
        <tissue evidence="1">Seedling</tissue>
    </source>
</reference>
<proteinExistence type="predicted"/>
<dbReference type="Proteomes" id="UP000824890">
    <property type="component" value="Unassembled WGS sequence"/>
</dbReference>
<gene>
    <name evidence="1" type="ORF">HID58_078013</name>
</gene>
<name>A0ABQ7YS56_BRANA</name>
<comment type="caution">
    <text evidence="1">The sequence shown here is derived from an EMBL/GenBank/DDBJ whole genome shotgun (WGS) entry which is preliminary data.</text>
</comment>
<evidence type="ECO:0000313" key="2">
    <source>
        <dbReference type="Proteomes" id="UP000824890"/>
    </source>
</evidence>
<feature type="non-terminal residue" evidence="1">
    <location>
        <position position="1"/>
    </location>
</feature>
<sequence length="132" mass="15150">TYLPPLFSDHAPCVLDLAFNLPTAGKKPFKFQNYLIKHPGFTKLLKDAWILAGNECQTLVQLCWKLKLIKRDLKLLNKENYSKIQERINETNGLLQLTQYLDRITINRLSFALTLIGLQISQASLSLNIYSN</sequence>
<organism evidence="1 2">
    <name type="scientific">Brassica napus</name>
    <name type="common">Rape</name>
    <dbReference type="NCBI Taxonomy" id="3708"/>
    <lineage>
        <taxon>Eukaryota</taxon>
        <taxon>Viridiplantae</taxon>
        <taxon>Streptophyta</taxon>
        <taxon>Embryophyta</taxon>
        <taxon>Tracheophyta</taxon>
        <taxon>Spermatophyta</taxon>
        <taxon>Magnoliopsida</taxon>
        <taxon>eudicotyledons</taxon>
        <taxon>Gunneridae</taxon>
        <taxon>Pentapetalae</taxon>
        <taxon>rosids</taxon>
        <taxon>malvids</taxon>
        <taxon>Brassicales</taxon>
        <taxon>Brassicaceae</taxon>
        <taxon>Brassiceae</taxon>
        <taxon>Brassica</taxon>
    </lineage>
</organism>
<dbReference type="EMBL" id="JAGKQM010000017">
    <property type="protein sequence ID" value="KAH0870991.1"/>
    <property type="molecule type" value="Genomic_DNA"/>
</dbReference>
<evidence type="ECO:0000313" key="1">
    <source>
        <dbReference type="EMBL" id="KAH0870991.1"/>
    </source>
</evidence>
<keyword evidence="2" id="KW-1185">Reference proteome</keyword>
<protein>
    <recommendedName>
        <fullName evidence="3">Reverse transcriptase</fullName>
    </recommendedName>
</protein>